<dbReference type="Gene3D" id="3.20.20.70">
    <property type="entry name" value="Aldolase class I"/>
    <property type="match status" value="1"/>
</dbReference>
<dbReference type="Pfam" id="PF00724">
    <property type="entry name" value="Oxidored_FMN"/>
    <property type="match status" value="1"/>
</dbReference>
<evidence type="ECO:0000256" key="4">
    <source>
        <dbReference type="ARBA" id="ARBA00023002"/>
    </source>
</evidence>
<evidence type="ECO:0000256" key="1">
    <source>
        <dbReference type="ARBA" id="ARBA00005979"/>
    </source>
</evidence>
<name>A0AAD6GCF2_9EURO</name>
<keyword evidence="7" id="KW-1185">Reference proteome</keyword>
<dbReference type="GO" id="GO:0010181">
    <property type="term" value="F:FMN binding"/>
    <property type="evidence" value="ECO:0007669"/>
    <property type="project" value="InterPro"/>
</dbReference>
<dbReference type="InterPro" id="IPR001155">
    <property type="entry name" value="OxRdtase_FMN_N"/>
</dbReference>
<evidence type="ECO:0000256" key="3">
    <source>
        <dbReference type="ARBA" id="ARBA00022643"/>
    </source>
</evidence>
<dbReference type="SUPFAM" id="SSF51395">
    <property type="entry name" value="FMN-linked oxidoreductases"/>
    <property type="match status" value="1"/>
</dbReference>
<dbReference type="AlphaFoldDB" id="A0AAD6GCF2"/>
<sequence length="419" mass="45732">MGPDMKNSLELPCGLVLPNRLVKASMAEGLAENKHLPGERISRVYGEWAKGGWGALLTGNVQVDVRHLGGGGDLATRESHLADEEALNAWRQYANACQQHGTPAIAQICHPGRQSPRGAGERGLFEKPIAPSAIPLDIGKGWAAATVRNVAFGVPRAMKHFDINLVTAQFVNCARVLAQVGFSGIEIHAAHGYLLSQFLSEQSNTRDDQYGGDATRRARIILDIIYQIRKAVPKTFCVGIKLNSADSSSAQFEDTMTQIGLFVDAGVDFLEISGGSYEDPTMMGRGLREESNNPESLKKESREAFFLDFATQARKRFPDQILMLTGGFRTRKGIESALKAGVCDLIGIGRPAVLNVDFPRLMIDDAVYTDQQARVVFPKVQVPFLARLLNIKMLGGGAETQFFRSQIQRIAAGNTPRRP</sequence>
<comment type="similarity">
    <text evidence="1">Belongs to the NADH:flavin oxidoreductase/NADH oxidase family.</text>
</comment>
<evidence type="ECO:0000259" key="5">
    <source>
        <dbReference type="Pfam" id="PF00724"/>
    </source>
</evidence>
<dbReference type="InterPro" id="IPR013785">
    <property type="entry name" value="Aldolase_TIM"/>
</dbReference>
<keyword evidence="2" id="KW-0285">Flavoprotein</keyword>
<gene>
    <name evidence="6" type="ORF">N7494_009684</name>
</gene>
<organism evidence="6 7">
    <name type="scientific">Penicillium frequentans</name>
    <dbReference type="NCBI Taxonomy" id="3151616"/>
    <lineage>
        <taxon>Eukaryota</taxon>
        <taxon>Fungi</taxon>
        <taxon>Dikarya</taxon>
        <taxon>Ascomycota</taxon>
        <taxon>Pezizomycotina</taxon>
        <taxon>Eurotiomycetes</taxon>
        <taxon>Eurotiomycetidae</taxon>
        <taxon>Eurotiales</taxon>
        <taxon>Aspergillaceae</taxon>
        <taxon>Penicillium</taxon>
    </lineage>
</organism>
<evidence type="ECO:0000313" key="7">
    <source>
        <dbReference type="Proteomes" id="UP001220324"/>
    </source>
</evidence>
<dbReference type="PANTHER" id="PTHR43656:SF2">
    <property type="entry name" value="BINDING OXIDOREDUCTASE, PUTATIVE (AFU_ORTHOLOGUE AFUA_2G08260)-RELATED"/>
    <property type="match status" value="1"/>
</dbReference>
<dbReference type="GO" id="GO:0016491">
    <property type="term" value="F:oxidoreductase activity"/>
    <property type="evidence" value="ECO:0007669"/>
    <property type="project" value="UniProtKB-KW"/>
</dbReference>
<keyword evidence="4" id="KW-0560">Oxidoreductase</keyword>
<accession>A0AAD6GCF2</accession>
<dbReference type="InterPro" id="IPR051799">
    <property type="entry name" value="NADH_flavin_oxidoreductase"/>
</dbReference>
<dbReference type="Proteomes" id="UP001220324">
    <property type="component" value="Unassembled WGS sequence"/>
</dbReference>
<protein>
    <submittedName>
        <fullName evidence="6">Aldolase-type TIM barrel</fullName>
    </submittedName>
</protein>
<reference evidence="6 7" key="1">
    <citation type="journal article" date="2023" name="IMA Fungus">
        <title>Comparative genomic study of the Penicillium genus elucidates a diverse pangenome and 15 lateral gene transfer events.</title>
        <authorList>
            <person name="Petersen C."/>
            <person name="Sorensen T."/>
            <person name="Nielsen M.R."/>
            <person name="Sondergaard T.E."/>
            <person name="Sorensen J.L."/>
            <person name="Fitzpatrick D.A."/>
            <person name="Frisvad J.C."/>
            <person name="Nielsen K.L."/>
        </authorList>
    </citation>
    <scope>NUCLEOTIDE SEQUENCE [LARGE SCALE GENOMIC DNA]</scope>
    <source>
        <strain evidence="6 7">IBT 35679</strain>
    </source>
</reference>
<proteinExistence type="inferred from homology"/>
<dbReference type="EMBL" id="JAQIZZ010000007">
    <property type="protein sequence ID" value="KAJ5533132.1"/>
    <property type="molecule type" value="Genomic_DNA"/>
</dbReference>
<keyword evidence="3" id="KW-0288">FMN</keyword>
<evidence type="ECO:0000313" key="6">
    <source>
        <dbReference type="EMBL" id="KAJ5533132.1"/>
    </source>
</evidence>
<dbReference type="PANTHER" id="PTHR43656">
    <property type="entry name" value="BINDING OXIDOREDUCTASE, PUTATIVE (AFU_ORTHOLOGUE AFUA_2G08260)-RELATED"/>
    <property type="match status" value="1"/>
</dbReference>
<comment type="caution">
    <text evidence="6">The sequence shown here is derived from an EMBL/GenBank/DDBJ whole genome shotgun (WGS) entry which is preliminary data.</text>
</comment>
<evidence type="ECO:0000256" key="2">
    <source>
        <dbReference type="ARBA" id="ARBA00022630"/>
    </source>
</evidence>
<feature type="domain" description="NADH:flavin oxidoreductase/NADH oxidase N-terminal" evidence="5">
    <location>
        <begin position="17"/>
        <end position="360"/>
    </location>
</feature>